<feature type="compositionally biased region" description="Low complexity" evidence="1">
    <location>
        <begin position="115"/>
        <end position="130"/>
    </location>
</feature>
<accession>A0A0P0A0B8</accession>
<dbReference type="PATRIC" id="fig|1397108.4.peg.2240"/>
<feature type="compositionally biased region" description="Basic and acidic residues" evidence="1">
    <location>
        <begin position="58"/>
        <end position="77"/>
    </location>
</feature>
<organism evidence="2 3">
    <name type="scientific">Celeribacter marinus</name>
    <dbReference type="NCBI Taxonomy" id="1397108"/>
    <lineage>
        <taxon>Bacteria</taxon>
        <taxon>Pseudomonadati</taxon>
        <taxon>Pseudomonadota</taxon>
        <taxon>Alphaproteobacteria</taxon>
        <taxon>Rhodobacterales</taxon>
        <taxon>Roseobacteraceae</taxon>
        <taxon>Celeribacter</taxon>
    </lineage>
</organism>
<proteinExistence type="predicted"/>
<sequence length="201" mass="20745">MSDFNGMPAFGVGGLAMRHPPETSKQAVPEVAKTATDGSATNKRGDTSSDQNGAYSQSKRDSVVSEQQRKDAVRDETVLTGPTPAFQASVLEVEKDLRNVIARVEAKRTQQSDEAAIAPRAAQGDAQAAQKTDRPEASHDGAAKGVADVSTAGSVDRGEAPDQVRDAPAPQTVPAPSQSGDPEAAHSGPAATQSTPYSPPS</sequence>
<evidence type="ECO:0000256" key="1">
    <source>
        <dbReference type="SAM" id="MobiDB-lite"/>
    </source>
</evidence>
<evidence type="ECO:0000313" key="2">
    <source>
        <dbReference type="EMBL" id="ALI56135.1"/>
    </source>
</evidence>
<feature type="compositionally biased region" description="Polar residues" evidence="1">
    <location>
        <begin position="36"/>
        <end position="57"/>
    </location>
</feature>
<feature type="compositionally biased region" description="Polar residues" evidence="1">
    <location>
        <begin position="190"/>
        <end position="201"/>
    </location>
</feature>
<feature type="compositionally biased region" description="Basic and acidic residues" evidence="1">
    <location>
        <begin position="156"/>
        <end position="165"/>
    </location>
</feature>
<dbReference type="RefSeq" id="WP_062218898.1">
    <property type="nucleotide sequence ID" value="NZ_CP012023.1"/>
</dbReference>
<feature type="region of interest" description="Disordered" evidence="1">
    <location>
        <begin position="1"/>
        <end position="92"/>
    </location>
</feature>
<dbReference type="EMBL" id="CP012023">
    <property type="protein sequence ID" value="ALI56135.1"/>
    <property type="molecule type" value="Genomic_DNA"/>
</dbReference>
<dbReference type="AlphaFoldDB" id="A0A0P0A0B8"/>
<protein>
    <submittedName>
        <fullName evidence="2">Uncharacterized protein</fullName>
    </submittedName>
</protein>
<gene>
    <name evidence="2" type="ORF">IMCC12053_2188</name>
</gene>
<dbReference type="KEGG" id="cmar:IMCC12053_2188"/>
<feature type="region of interest" description="Disordered" evidence="1">
    <location>
        <begin position="105"/>
        <end position="201"/>
    </location>
</feature>
<name>A0A0P0A0B8_9RHOB</name>
<reference evidence="2 3" key="1">
    <citation type="submission" date="2015-05" db="EMBL/GenBank/DDBJ databases">
        <authorList>
            <person name="Wang D.B."/>
            <person name="Wang M."/>
        </authorList>
    </citation>
    <scope>NUCLEOTIDE SEQUENCE [LARGE SCALE GENOMIC DNA]</scope>
    <source>
        <strain evidence="2 3">IMCC 12053</strain>
    </source>
</reference>
<dbReference type="OrthoDB" id="7876637at2"/>
<dbReference type="Proteomes" id="UP000064920">
    <property type="component" value="Chromosome"/>
</dbReference>
<evidence type="ECO:0000313" key="3">
    <source>
        <dbReference type="Proteomes" id="UP000064920"/>
    </source>
</evidence>
<feature type="compositionally biased region" description="Basic and acidic residues" evidence="1">
    <location>
        <begin position="131"/>
        <end position="142"/>
    </location>
</feature>
<keyword evidence="3" id="KW-1185">Reference proteome</keyword>